<evidence type="ECO:0000256" key="1">
    <source>
        <dbReference type="SAM" id="MobiDB-lite"/>
    </source>
</evidence>
<reference evidence="5 6" key="1">
    <citation type="journal article" date="2012" name="G3 (Bethesda)">
        <title>Pichia sorbitophila, an interspecies yeast hybrid reveals early steps of genome resolution following polyploidization.</title>
        <authorList>
            <person name="Leh Louis V."/>
            <person name="Despons L."/>
            <person name="Friedrich A."/>
            <person name="Martin T."/>
            <person name="Durrens P."/>
            <person name="Casaregola S."/>
            <person name="Neuveglise C."/>
            <person name="Fairhead C."/>
            <person name="Marck C."/>
            <person name="Cruz J.A."/>
            <person name="Straub M.L."/>
            <person name="Kugler V."/>
            <person name="Sacerdot C."/>
            <person name="Uzunov Z."/>
            <person name="Thierry A."/>
            <person name="Weiss S."/>
            <person name="Bleykasten C."/>
            <person name="De Montigny J."/>
            <person name="Jacques N."/>
            <person name="Jung P."/>
            <person name="Lemaire M."/>
            <person name="Mallet S."/>
            <person name="Morel G."/>
            <person name="Richard G.F."/>
            <person name="Sarkar A."/>
            <person name="Savel G."/>
            <person name="Schacherer J."/>
            <person name="Seret M.L."/>
            <person name="Talla E."/>
            <person name="Samson G."/>
            <person name="Jubin C."/>
            <person name="Poulain J."/>
            <person name="Vacherie B."/>
            <person name="Barbe V."/>
            <person name="Pelletier E."/>
            <person name="Sherman D.J."/>
            <person name="Westhof E."/>
            <person name="Weissenbach J."/>
            <person name="Baret P.V."/>
            <person name="Wincker P."/>
            <person name="Gaillardin C."/>
            <person name="Dujon B."/>
            <person name="Souciet J.L."/>
        </authorList>
    </citation>
    <scope>NUCLEOTIDE SEQUENCE [LARGE SCALE GENOMIC DNA]</scope>
    <source>
        <strain evidence="6">ATCC MYA-4447 / BCRC 22081 / CBS 7064 / NBRC 10061 / NRRL Y-12695</strain>
    </source>
</reference>
<feature type="domain" description="DSC E3 ubiquitin ligase complex subunit 3 ubiquitin-like" evidence="3">
    <location>
        <begin position="31"/>
        <end position="134"/>
    </location>
</feature>
<dbReference type="GO" id="GO:0044695">
    <property type="term" value="C:Dsc E3 ubiquitin ligase complex"/>
    <property type="evidence" value="ECO:0007669"/>
    <property type="project" value="InterPro"/>
</dbReference>
<evidence type="ECO:0000313" key="5">
    <source>
        <dbReference type="EMBL" id="CCE82936.1"/>
    </source>
</evidence>
<dbReference type="InterPro" id="IPR045226">
    <property type="entry name" value="Dsc3"/>
</dbReference>
<dbReference type="EMBL" id="FO082050">
    <property type="protein sequence ID" value="CCE82936.1"/>
    <property type="molecule type" value="Genomic_DNA"/>
</dbReference>
<evidence type="ECO:0000259" key="4">
    <source>
        <dbReference type="Pfam" id="PF13373"/>
    </source>
</evidence>
<dbReference type="InterPro" id="IPR025390">
    <property type="entry name" value="Dsc3_C"/>
</dbReference>
<keyword evidence="2" id="KW-0472">Membrane</keyword>
<dbReference type="Pfam" id="PF13373">
    <property type="entry name" value="Dsc3_C"/>
    <property type="match status" value="1"/>
</dbReference>
<dbReference type="GO" id="GO:0005783">
    <property type="term" value="C:endoplasmic reticulum"/>
    <property type="evidence" value="ECO:0007669"/>
    <property type="project" value="TreeGrafter"/>
</dbReference>
<accession>G8YDA5</accession>
<dbReference type="eggNOG" id="ENOG502RXWC">
    <property type="taxonomic scope" value="Eukaryota"/>
</dbReference>
<dbReference type="AlphaFoldDB" id="G8YDA5"/>
<feature type="region of interest" description="Disordered" evidence="1">
    <location>
        <begin position="225"/>
        <end position="255"/>
    </location>
</feature>
<evidence type="ECO:0000259" key="3">
    <source>
        <dbReference type="Pfam" id="PF10302"/>
    </source>
</evidence>
<dbReference type="InParanoid" id="G8YDA5"/>
<feature type="domain" description="DSC E3 ubiquitin ligase complex subunit 3 C-terminal" evidence="4">
    <location>
        <begin position="161"/>
        <end position="309"/>
    </location>
</feature>
<protein>
    <submittedName>
        <fullName evidence="5">Piso0_002701 protein</fullName>
    </submittedName>
</protein>
<gene>
    <name evidence="5" type="primary">Piso0_002701</name>
    <name evidence="5" type="ORF">GNLVRS01_PISO0J17719g</name>
</gene>
<dbReference type="PANTHER" id="PTHR28049">
    <property type="entry name" value="TRANSMEMBRANE PROTEIN YOR223W"/>
    <property type="match status" value="1"/>
</dbReference>
<dbReference type="PANTHER" id="PTHR28049:SF1">
    <property type="entry name" value="DSC E3 UBIQUITIN LIGASE COMPLEX SUBUNIT 3"/>
    <property type="match status" value="1"/>
</dbReference>
<feature type="compositionally biased region" description="Polar residues" evidence="1">
    <location>
        <begin position="225"/>
        <end position="241"/>
    </location>
</feature>
<dbReference type="FunCoup" id="G8YDA5">
    <property type="interactions" value="34"/>
</dbReference>
<dbReference type="Pfam" id="PF10302">
    <property type="entry name" value="Dsc3_N"/>
    <property type="match status" value="1"/>
</dbReference>
<feature type="transmembrane region" description="Helical" evidence="2">
    <location>
        <begin position="262"/>
        <end position="281"/>
    </location>
</feature>
<organism evidence="5 6">
    <name type="scientific">Pichia sorbitophila (strain ATCC MYA-4447 / BCRC 22081 / CBS 7064 / NBRC 10061 / NRRL Y-12695)</name>
    <name type="common">Hybrid yeast</name>
    <dbReference type="NCBI Taxonomy" id="559304"/>
    <lineage>
        <taxon>Eukaryota</taxon>
        <taxon>Fungi</taxon>
        <taxon>Dikarya</taxon>
        <taxon>Ascomycota</taxon>
        <taxon>Saccharomycotina</taxon>
        <taxon>Pichiomycetes</taxon>
        <taxon>Debaryomycetaceae</taxon>
        <taxon>Millerozyma</taxon>
    </lineage>
</organism>
<sequence length="313" mass="35709">MAKLFVVKLIWSHFSYYKLSPTRLDDRMKFNIAIRFTNTNSSAPNITDLLLPLTVNLDKDDINKLVSIHWLKNSIRSSVEYCRDRRLRLIYSGRVLNENTDFKNEIFQAKIRQIEEEGLSGDGDKIFIHCVVGEVLAPDQLAKENQLDNRPQERTSGPEAIGFDRLLSQGFSQEDVNDLRRQFLMIYGSGSTETRNDQINDLEEEELAQRNIRLMEERWIDSTVNESNRGAPQGAALNQNEDPLPPPQPSNDLSESRGNEDLLLGLLIGVFLGILGLLFVLGDDTVFNKRQKMSIISGVFLNFSFAFVRGLWI</sequence>
<dbReference type="InterPro" id="IPR019413">
    <property type="entry name" value="Dsc3_ub-like_dom"/>
</dbReference>
<dbReference type="OrthoDB" id="2556122at2759"/>
<feature type="transmembrane region" description="Helical" evidence="2">
    <location>
        <begin position="293"/>
        <end position="312"/>
    </location>
</feature>
<dbReference type="OMA" id="RIYVNCS"/>
<dbReference type="HOGENOM" id="CLU_035821_1_0_1"/>
<keyword evidence="6" id="KW-1185">Reference proteome</keyword>
<evidence type="ECO:0000313" key="6">
    <source>
        <dbReference type="Proteomes" id="UP000005222"/>
    </source>
</evidence>
<dbReference type="Proteomes" id="UP000005222">
    <property type="component" value="Chromosome J"/>
</dbReference>
<keyword evidence="2" id="KW-1133">Transmembrane helix</keyword>
<evidence type="ECO:0000256" key="2">
    <source>
        <dbReference type="SAM" id="Phobius"/>
    </source>
</evidence>
<keyword evidence="2" id="KW-0812">Transmembrane</keyword>
<name>G8YDA5_PICSO</name>
<proteinExistence type="predicted"/>